<name>A0ABY4BK02_9FLAO</name>
<evidence type="ECO:0000259" key="1">
    <source>
        <dbReference type="Pfam" id="PF25191"/>
    </source>
</evidence>
<organism evidence="2 3">
    <name type="scientific">Chryseobacterium oryzae</name>
    <dbReference type="NCBI Taxonomy" id="2929799"/>
    <lineage>
        <taxon>Bacteria</taxon>
        <taxon>Pseudomonadati</taxon>
        <taxon>Bacteroidota</taxon>
        <taxon>Flavobacteriia</taxon>
        <taxon>Flavobacteriales</taxon>
        <taxon>Weeksellaceae</taxon>
        <taxon>Chryseobacterium group</taxon>
        <taxon>Chryseobacterium</taxon>
    </lineage>
</organism>
<keyword evidence="3" id="KW-1185">Reference proteome</keyword>
<dbReference type="EMBL" id="CP094529">
    <property type="protein sequence ID" value="UOE39204.1"/>
    <property type="molecule type" value="Genomic_DNA"/>
</dbReference>
<gene>
    <name evidence="2" type="ORF">MTP08_05390</name>
</gene>
<dbReference type="Proteomes" id="UP000831068">
    <property type="component" value="Chromosome"/>
</dbReference>
<protein>
    <recommendedName>
        <fullName evidence="1">DUF7832 domain-containing protein</fullName>
    </recommendedName>
</protein>
<evidence type="ECO:0000313" key="3">
    <source>
        <dbReference type="Proteomes" id="UP000831068"/>
    </source>
</evidence>
<proteinExistence type="predicted"/>
<feature type="domain" description="DUF7832" evidence="1">
    <location>
        <begin position="3"/>
        <end position="117"/>
    </location>
</feature>
<dbReference type="RefSeq" id="WP_243577377.1">
    <property type="nucleotide sequence ID" value="NZ_CP094529.1"/>
</dbReference>
<reference evidence="2 3" key="1">
    <citation type="submission" date="2022-03" db="EMBL/GenBank/DDBJ databases">
        <title>Chryseobacterium sp. isolated from the Andong Sikhe.</title>
        <authorList>
            <person name="Won M."/>
            <person name="Kim S.-J."/>
            <person name="Kwon S.-W."/>
        </authorList>
    </citation>
    <scope>NUCLEOTIDE SEQUENCE [LARGE SCALE GENOMIC DNA]</scope>
    <source>
        <strain evidence="2 3">ADR-1</strain>
    </source>
</reference>
<sequence>MVIYDDASWHFGSDFPKNLPQQNSASHTGMFFFWCVENNMISSDLKKNASTSLEKLKQKQITGAEFILDELKGVFSELHLTEMGNSFAKDYYVDDTDFGEEYSSFANDYIHLFDLKAEQMGFEYETFYHIEDSFENYNLMKQMIQHRFEEWKIYRNLN</sequence>
<accession>A0ABY4BK02</accession>
<evidence type="ECO:0000313" key="2">
    <source>
        <dbReference type="EMBL" id="UOE39204.1"/>
    </source>
</evidence>
<dbReference type="Pfam" id="PF25191">
    <property type="entry name" value="DUF7832"/>
    <property type="match status" value="1"/>
</dbReference>
<dbReference type="InterPro" id="IPR057154">
    <property type="entry name" value="DUF7832"/>
</dbReference>